<organism evidence="9 10">
    <name type="scientific">Amantichitinum ursilacus</name>
    <dbReference type="NCBI Taxonomy" id="857265"/>
    <lineage>
        <taxon>Bacteria</taxon>
        <taxon>Pseudomonadati</taxon>
        <taxon>Pseudomonadota</taxon>
        <taxon>Betaproteobacteria</taxon>
        <taxon>Neisseriales</taxon>
        <taxon>Chitinibacteraceae</taxon>
        <taxon>Amantichitinum</taxon>
    </lineage>
</organism>
<keyword evidence="7" id="KW-0249">Electron transport</keyword>
<dbReference type="GO" id="GO:0016679">
    <property type="term" value="F:oxidoreductase activity, acting on diphenols and related substances as donors"/>
    <property type="evidence" value="ECO:0007669"/>
    <property type="project" value="TreeGrafter"/>
</dbReference>
<dbReference type="PANTHER" id="PTHR36964:SF1">
    <property type="entry name" value="PROTEIN-METHIONINE-SULFOXIDE REDUCTASE HEME-BINDING SUBUNIT MSRQ"/>
    <property type="match status" value="1"/>
</dbReference>
<keyword evidence="7" id="KW-1003">Cell membrane</keyword>
<dbReference type="STRING" id="857265.WG78_13685"/>
<dbReference type="HAMAP" id="MF_01207">
    <property type="entry name" value="MsrQ"/>
    <property type="match status" value="1"/>
</dbReference>
<dbReference type="GO" id="GO:0009055">
    <property type="term" value="F:electron transfer activity"/>
    <property type="evidence" value="ECO:0007669"/>
    <property type="project" value="UniProtKB-UniRule"/>
</dbReference>
<evidence type="ECO:0000313" key="10">
    <source>
        <dbReference type="Proteomes" id="UP000037939"/>
    </source>
</evidence>
<comment type="function">
    <text evidence="7">Part of the MsrPQ system that repairs oxidized periplasmic proteins containing methionine sulfoxide residues (Met-O), using respiratory chain electrons. Thus protects these proteins from oxidative-stress damage caused by reactive species of oxygen and chlorine generated by the host defense mechanisms. MsrPQ is essential for the maintenance of envelope integrity under bleach stress, rescuing a wide series of structurally unrelated periplasmic proteins from methionine oxidation. MsrQ provides electrons for reduction to the reductase catalytic subunit MsrP, using the quinone pool of the respiratory chain.</text>
</comment>
<evidence type="ECO:0000256" key="1">
    <source>
        <dbReference type="ARBA" id="ARBA00004141"/>
    </source>
</evidence>
<dbReference type="GO" id="GO:0005886">
    <property type="term" value="C:plasma membrane"/>
    <property type="evidence" value="ECO:0007669"/>
    <property type="project" value="UniProtKB-SubCell"/>
</dbReference>
<dbReference type="GO" id="GO:0030091">
    <property type="term" value="P:protein repair"/>
    <property type="evidence" value="ECO:0007669"/>
    <property type="project" value="UniProtKB-UniRule"/>
</dbReference>
<feature type="domain" description="Ferric oxidoreductase" evidence="8">
    <location>
        <begin position="54"/>
        <end position="167"/>
    </location>
</feature>
<keyword evidence="7" id="KW-0349">Heme</keyword>
<evidence type="ECO:0000259" key="8">
    <source>
        <dbReference type="Pfam" id="PF01794"/>
    </source>
</evidence>
<comment type="cofactor">
    <cofactor evidence="7">
        <name>heme b</name>
        <dbReference type="ChEBI" id="CHEBI:60344"/>
    </cofactor>
    <text evidence="7">Binds 1 heme b (iron(II)-protoporphyrin IX) group per subunit.</text>
</comment>
<dbReference type="GO" id="GO:0010181">
    <property type="term" value="F:FMN binding"/>
    <property type="evidence" value="ECO:0007669"/>
    <property type="project" value="UniProtKB-UniRule"/>
</dbReference>
<dbReference type="InterPro" id="IPR022837">
    <property type="entry name" value="MsrQ-like"/>
</dbReference>
<comment type="subcellular location">
    <subcellularLocation>
        <location evidence="7">Cell membrane</location>
        <topology evidence="7">Multi-pass membrane protein</topology>
    </subcellularLocation>
    <subcellularLocation>
        <location evidence="1">Membrane</location>
        <topology evidence="1">Multi-pass membrane protein</topology>
    </subcellularLocation>
</comment>
<evidence type="ECO:0000256" key="6">
    <source>
        <dbReference type="ARBA" id="ARBA00023136"/>
    </source>
</evidence>
<sequence>MHQDTMAATRPLTPRHITWLKIALFIVCLIPAAWIALHVTSAVNPVEYVTHQTGTWTLNFLLITLCVTPLRIISGRNELLRFRRMLGLFAFFYVCCHFATWFGLDHLFDFGAMWHDVVKRRFITVGFIAFVLMAALAVTSNAASVRRLKRNWARLHKAIYAIAILGVVHYWWLVKRDITDPAIYAVLLAILLGWRIWRAQQQQRQAAARAR</sequence>
<keyword evidence="7" id="KW-0288">FMN</keyword>
<evidence type="ECO:0000256" key="2">
    <source>
        <dbReference type="ARBA" id="ARBA00022448"/>
    </source>
</evidence>
<dbReference type="EMBL" id="LAQT01000010">
    <property type="protein sequence ID" value="KPC52115.1"/>
    <property type="molecule type" value="Genomic_DNA"/>
</dbReference>
<gene>
    <name evidence="9" type="primary">yedZ</name>
    <name evidence="7" type="synonym">msrQ</name>
    <name evidence="9" type="ORF">WG78_13685</name>
</gene>
<comment type="cofactor">
    <cofactor evidence="7">
        <name>FMN</name>
        <dbReference type="ChEBI" id="CHEBI:58210"/>
    </cofactor>
    <text evidence="7">Binds 1 FMN per subunit.</text>
</comment>
<keyword evidence="7" id="KW-0479">Metal-binding</keyword>
<feature type="transmembrane region" description="Helical" evidence="7">
    <location>
        <begin position="122"/>
        <end position="143"/>
    </location>
</feature>
<accession>A0A0N0XHW4</accession>
<keyword evidence="2 7" id="KW-0813">Transport</keyword>
<dbReference type="PATRIC" id="fig|857265.3.peg.2816"/>
<dbReference type="GO" id="GO:0046872">
    <property type="term" value="F:metal ion binding"/>
    <property type="evidence" value="ECO:0007669"/>
    <property type="project" value="UniProtKB-KW"/>
</dbReference>
<dbReference type="Proteomes" id="UP000037939">
    <property type="component" value="Unassembled WGS sequence"/>
</dbReference>
<comment type="similarity">
    <text evidence="7">Belongs to the MsrQ family.</text>
</comment>
<protein>
    <recommendedName>
        <fullName evidence="7">Protein-methionine-sulfoxide reductase heme-binding subunit MsrQ</fullName>
    </recommendedName>
    <alternativeName>
        <fullName evidence="7">Flavocytochrome MsrQ</fullName>
    </alternativeName>
</protein>
<keyword evidence="7" id="KW-0285">Flavoprotein</keyword>
<feature type="transmembrane region" description="Helical" evidence="7">
    <location>
        <begin position="155"/>
        <end position="172"/>
    </location>
</feature>
<evidence type="ECO:0000256" key="7">
    <source>
        <dbReference type="HAMAP-Rule" id="MF_01207"/>
    </source>
</evidence>
<dbReference type="GO" id="GO:0020037">
    <property type="term" value="F:heme binding"/>
    <property type="evidence" value="ECO:0007669"/>
    <property type="project" value="UniProtKB-UniRule"/>
</dbReference>
<keyword evidence="10" id="KW-1185">Reference proteome</keyword>
<feature type="transmembrane region" description="Helical" evidence="7">
    <location>
        <begin position="178"/>
        <end position="197"/>
    </location>
</feature>
<comment type="subunit">
    <text evidence="7">Heterodimer of a catalytic subunit (MsrP) and a heme-binding subunit (MsrQ).</text>
</comment>
<feature type="transmembrane region" description="Helical" evidence="7">
    <location>
        <begin position="20"/>
        <end position="43"/>
    </location>
</feature>
<keyword evidence="5 7" id="KW-0408">Iron</keyword>
<evidence type="ECO:0000256" key="4">
    <source>
        <dbReference type="ARBA" id="ARBA00022989"/>
    </source>
</evidence>
<dbReference type="InterPro" id="IPR013130">
    <property type="entry name" value="Fe3_Rdtase_TM_dom"/>
</dbReference>
<name>A0A0N0XHW4_9NEIS</name>
<dbReference type="Pfam" id="PF01794">
    <property type="entry name" value="Ferric_reduct"/>
    <property type="match status" value="1"/>
</dbReference>
<evidence type="ECO:0000256" key="5">
    <source>
        <dbReference type="ARBA" id="ARBA00023004"/>
    </source>
</evidence>
<evidence type="ECO:0000256" key="3">
    <source>
        <dbReference type="ARBA" id="ARBA00022692"/>
    </source>
</evidence>
<dbReference type="AlphaFoldDB" id="A0A0N0XHW4"/>
<dbReference type="PANTHER" id="PTHR36964">
    <property type="entry name" value="PROTEIN-METHIONINE-SULFOXIDE REDUCTASE HEME-BINDING SUBUNIT MSRQ"/>
    <property type="match status" value="1"/>
</dbReference>
<evidence type="ECO:0000313" key="9">
    <source>
        <dbReference type="EMBL" id="KPC52115.1"/>
    </source>
</evidence>
<comment type="caution">
    <text evidence="9">The sequence shown here is derived from an EMBL/GenBank/DDBJ whole genome shotgun (WGS) entry which is preliminary data.</text>
</comment>
<dbReference type="OrthoDB" id="9788328at2"/>
<keyword evidence="6 7" id="KW-0472">Membrane</keyword>
<keyword evidence="3 7" id="KW-0812">Transmembrane</keyword>
<keyword evidence="4 7" id="KW-1133">Transmembrane helix</keyword>
<feature type="transmembrane region" description="Helical" evidence="7">
    <location>
        <begin position="85"/>
        <end position="102"/>
    </location>
</feature>
<reference evidence="9 10" key="1">
    <citation type="submission" date="2015-07" db="EMBL/GenBank/DDBJ databases">
        <title>Draft genome sequence of the Amantichitinum ursilacus IGB-41, a new chitin-degrading bacterium.</title>
        <authorList>
            <person name="Kirstahler P."/>
            <person name="Guenther M."/>
            <person name="Grumaz C."/>
            <person name="Rupp S."/>
            <person name="Zibek S."/>
            <person name="Sohn K."/>
        </authorList>
    </citation>
    <scope>NUCLEOTIDE SEQUENCE [LARGE SCALE GENOMIC DNA]</scope>
    <source>
        <strain evidence="9 10">IGB-41</strain>
    </source>
</reference>
<feature type="transmembrane region" description="Helical" evidence="7">
    <location>
        <begin position="55"/>
        <end position="73"/>
    </location>
</feature>
<proteinExistence type="inferred from homology"/>